<dbReference type="PANTHER" id="PTHR42680">
    <property type="entry name" value="DCTP DEAMINASE"/>
    <property type="match status" value="1"/>
</dbReference>
<dbReference type="EMBL" id="KF740664">
    <property type="protein sequence ID" value="AHH01838.1"/>
    <property type="molecule type" value="Genomic_DNA"/>
</dbReference>
<dbReference type="InterPro" id="IPR011962">
    <property type="entry name" value="dCTP_deaminase"/>
</dbReference>
<dbReference type="KEGG" id="vg:18266299"/>
<dbReference type="Pfam" id="PF22769">
    <property type="entry name" value="DCD"/>
    <property type="match status" value="1"/>
</dbReference>
<reference evidence="3 4" key="1">
    <citation type="journal article" date="2014" name="Proc. Natl. Acad. Sci. U.S.A.">
        <title>Thirty-thousand-year-old distant relative of giant icosahedral DNA viruses with a pandoravirus morphology.</title>
        <authorList>
            <person name="Legendre M."/>
            <person name="Bartoli J."/>
            <person name="Shmakova L."/>
            <person name="Jeudy S."/>
            <person name="Labadie K."/>
            <person name="Adrait A."/>
            <person name="Lescot M."/>
            <person name="Poirot O."/>
            <person name="Bertaux L."/>
            <person name="Bruley C."/>
            <person name="Coute Y."/>
            <person name="Rivkina E."/>
            <person name="Abergel C."/>
            <person name="Claverie J.M."/>
        </authorList>
    </citation>
    <scope>NUCLEOTIDE SEQUENCE [LARGE SCALE GENOMIC DNA]</scope>
    <source>
        <strain evidence="3">P1084-T</strain>
    </source>
</reference>
<accession>W5S4Z3</accession>
<dbReference type="SUPFAM" id="SSF51283">
    <property type="entry name" value="dUTPase-like"/>
    <property type="match status" value="1"/>
</dbReference>
<evidence type="ECO:0000256" key="1">
    <source>
        <dbReference type="ARBA" id="ARBA00022801"/>
    </source>
</evidence>
<gene>
    <name evidence="3" type="ORF">pv_271</name>
</gene>
<evidence type="ECO:0000313" key="4">
    <source>
        <dbReference type="Proteomes" id="UP000202176"/>
    </source>
</evidence>
<dbReference type="CDD" id="cd07557">
    <property type="entry name" value="trimeric_dUTPase"/>
    <property type="match status" value="1"/>
</dbReference>
<dbReference type="Gene3D" id="2.70.40.10">
    <property type="match status" value="1"/>
</dbReference>
<dbReference type="InterPro" id="IPR033704">
    <property type="entry name" value="dUTPase_trimeric"/>
</dbReference>
<dbReference type="PANTHER" id="PTHR42680:SF2">
    <property type="entry name" value="DCTP DEAMINASE"/>
    <property type="match status" value="1"/>
</dbReference>
<dbReference type="GO" id="GO:0008829">
    <property type="term" value="F:dCTP deaminase activity"/>
    <property type="evidence" value="ECO:0007669"/>
    <property type="project" value="InterPro"/>
</dbReference>
<dbReference type="OrthoDB" id="13481at10239"/>
<keyword evidence="2" id="KW-0546">Nucleotide metabolism</keyword>
<evidence type="ECO:0000256" key="2">
    <source>
        <dbReference type="ARBA" id="ARBA00023080"/>
    </source>
</evidence>
<keyword evidence="1" id="KW-0378">Hydrolase</keyword>
<evidence type="ECO:0000313" key="3">
    <source>
        <dbReference type="EMBL" id="AHH01838.1"/>
    </source>
</evidence>
<organism evidence="3 4">
    <name type="scientific">Pithovirus sibericum</name>
    <dbReference type="NCBI Taxonomy" id="1450746"/>
    <lineage>
        <taxon>Viruses</taxon>
        <taxon>Pithoviruses</taxon>
        <taxon>Orthopithovirinae</taxon>
        <taxon>Alphapithovirus</taxon>
        <taxon>Alphapithovirus sibericum</taxon>
    </lineage>
</organism>
<keyword evidence="4" id="KW-1185">Reference proteome</keyword>
<dbReference type="InterPro" id="IPR036157">
    <property type="entry name" value="dUTPase-like_sf"/>
</dbReference>
<proteinExistence type="predicted"/>
<protein>
    <submittedName>
        <fullName evidence="3">Deoxycytidine triphosphate deaminase</fullName>
    </submittedName>
</protein>
<dbReference type="GO" id="GO:0006229">
    <property type="term" value="P:dUTP biosynthetic process"/>
    <property type="evidence" value="ECO:0007669"/>
    <property type="project" value="InterPro"/>
</dbReference>
<dbReference type="Proteomes" id="UP000202176">
    <property type="component" value="Segment"/>
</dbReference>
<dbReference type="GeneID" id="18266299"/>
<name>W5S4Z3_9VIRU</name>
<dbReference type="RefSeq" id="YP_009001173.1">
    <property type="nucleotide sequence ID" value="NC_023423.1"/>
</dbReference>
<sequence length="240" mass="26718">MSEGAVLSDAEILANLGGDVIIHPFNESQVAPCSYDVTLGEYFWKPNINDLPEYMIPDQGVDIFKYWGVDKSCKELTSEGKKLYGCSRALKIVTFEQAHQYGVNLGDEIIIIPSGHVILAHTREFIGGRHHVTTMLKARSSMGRCGVSVCGDSGWGDVGYFNRWTLEIENHSLRPIILKVGQRIAQIVFFQTGPVLNPYSSKGQYQTSDKIDELIESWSPLCMIPGKAVSHLEMLLENHS</sequence>